<name>A0A1T0CH80_9GAMM</name>
<dbReference type="InterPro" id="IPR002654">
    <property type="entry name" value="Glyco_trans_25"/>
</dbReference>
<protein>
    <recommendedName>
        <fullName evidence="1">Glycosyl transferase family 25 domain-containing protein</fullName>
    </recommendedName>
</protein>
<proteinExistence type="predicted"/>
<gene>
    <name evidence="2" type="ORF">B0682_03455</name>
</gene>
<feature type="domain" description="Glycosyl transferase family 25" evidence="1">
    <location>
        <begin position="1"/>
        <end position="212"/>
    </location>
</feature>
<sequence>MLKIFYVNLDDSHDRNQQMIKQLDGLGLTYERISAVYGKDLTDEQKSFVNYHDFLLRMKRPMQDGEIGCAMSHRLIWQKMLDDNIEYALILEDDVVIDEDVLSVIHCPSFYQSFDFLNLSSNFPYNPNRAYLTQLLANQPTAIRTEQNNNLWSKIDWGKHWKIYKLHQHQKIIACECDPAPALASGYLLSNKGAKSFLQASHVLDVPIDNVWRHADGELRQAFLPKPLIIQSDIDSNIGDRTKTVQLTLMQKLKRAMLKRKPNPRHADVRRMYHVK</sequence>
<dbReference type="STRING" id="90241.B0682_03455"/>
<dbReference type="CDD" id="cd06532">
    <property type="entry name" value="Glyco_transf_25"/>
    <property type="match status" value="1"/>
</dbReference>
<reference evidence="2 3" key="1">
    <citation type="submission" date="2017-02" db="EMBL/GenBank/DDBJ databases">
        <title>Draft genome sequence of Moraxella lincolnii CCUG 9405T type strain.</title>
        <authorList>
            <person name="Salva-Serra F."/>
            <person name="Engstrom-Jakobsson H."/>
            <person name="Thorell K."/>
            <person name="Jaen-Luchoro D."/>
            <person name="Gonzales-Siles L."/>
            <person name="Karlsson R."/>
            <person name="Yazdan S."/>
            <person name="Boulund F."/>
            <person name="Johnning A."/>
            <person name="Engstrand L."/>
            <person name="Kristiansson E."/>
            <person name="Moore E."/>
        </authorList>
    </citation>
    <scope>NUCLEOTIDE SEQUENCE [LARGE SCALE GENOMIC DNA]</scope>
    <source>
        <strain evidence="2 3">CCUG 9405</strain>
    </source>
</reference>
<accession>A0A1T0CH80</accession>
<dbReference type="RefSeq" id="WP_078306679.1">
    <property type="nucleotide sequence ID" value="NZ_CP147511.1"/>
</dbReference>
<dbReference type="Pfam" id="PF01755">
    <property type="entry name" value="Glyco_transf_25"/>
    <property type="match status" value="1"/>
</dbReference>
<evidence type="ECO:0000259" key="1">
    <source>
        <dbReference type="Pfam" id="PF01755"/>
    </source>
</evidence>
<evidence type="ECO:0000313" key="3">
    <source>
        <dbReference type="Proteomes" id="UP000191094"/>
    </source>
</evidence>
<organism evidence="2 3">
    <name type="scientific">Lwoffella lincolnii</name>
    <dbReference type="NCBI Taxonomy" id="90241"/>
    <lineage>
        <taxon>Bacteria</taxon>
        <taxon>Pseudomonadati</taxon>
        <taxon>Pseudomonadota</taxon>
        <taxon>Gammaproteobacteria</taxon>
        <taxon>Moraxellales</taxon>
        <taxon>Moraxellaceae</taxon>
        <taxon>Lwoffella</taxon>
    </lineage>
</organism>
<dbReference type="EMBL" id="MUYT01000004">
    <property type="protein sequence ID" value="OOS21708.1"/>
    <property type="molecule type" value="Genomic_DNA"/>
</dbReference>
<keyword evidence="3" id="KW-1185">Reference proteome</keyword>
<dbReference type="AlphaFoldDB" id="A0A1T0CH80"/>
<evidence type="ECO:0000313" key="2">
    <source>
        <dbReference type="EMBL" id="OOS21708.1"/>
    </source>
</evidence>
<dbReference type="Proteomes" id="UP000191094">
    <property type="component" value="Unassembled WGS sequence"/>
</dbReference>
<dbReference type="OrthoDB" id="9816113at2"/>
<comment type="caution">
    <text evidence="2">The sequence shown here is derived from an EMBL/GenBank/DDBJ whole genome shotgun (WGS) entry which is preliminary data.</text>
</comment>